<comment type="subcellular location">
    <subcellularLocation>
        <location evidence="1">Cell membrane</location>
        <topology evidence="1">Multi-pass membrane protein</topology>
    </subcellularLocation>
</comment>
<dbReference type="InterPro" id="IPR036259">
    <property type="entry name" value="MFS_trans_sf"/>
</dbReference>
<evidence type="ECO:0000256" key="2">
    <source>
        <dbReference type="ARBA" id="ARBA00022448"/>
    </source>
</evidence>
<dbReference type="RefSeq" id="WP_378201148.1">
    <property type="nucleotide sequence ID" value="NZ_JBHLZP010000090.1"/>
</dbReference>
<feature type="transmembrane region" description="Helical" evidence="7">
    <location>
        <begin position="102"/>
        <end position="126"/>
    </location>
</feature>
<feature type="transmembrane region" description="Helical" evidence="7">
    <location>
        <begin position="138"/>
        <end position="156"/>
    </location>
</feature>
<reference evidence="9 10" key="1">
    <citation type="submission" date="2024-09" db="EMBL/GenBank/DDBJ databases">
        <authorList>
            <person name="Sun Q."/>
            <person name="Mori K."/>
        </authorList>
    </citation>
    <scope>NUCLEOTIDE SEQUENCE [LARGE SCALE GENOMIC DNA]</scope>
    <source>
        <strain evidence="9 10">TBRC 0563</strain>
    </source>
</reference>
<feature type="transmembrane region" description="Helical" evidence="7">
    <location>
        <begin position="306"/>
        <end position="325"/>
    </location>
</feature>
<feature type="transmembrane region" description="Helical" evidence="7">
    <location>
        <begin position="399"/>
        <end position="421"/>
    </location>
</feature>
<keyword evidence="5 7" id="KW-1133">Transmembrane helix</keyword>
<dbReference type="Gene3D" id="1.20.1720.10">
    <property type="entry name" value="Multidrug resistance protein D"/>
    <property type="match status" value="1"/>
</dbReference>
<dbReference type="PANTHER" id="PTHR42718">
    <property type="entry name" value="MAJOR FACILITATOR SUPERFAMILY MULTIDRUG TRANSPORTER MFSC"/>
    <property type="match status" value="1"/>
</dbReference>
<feature type="transmembrane region" description="Helical" evidence="7">
    <location>
        <begin position="363"/>
        <end position="387"/>
    </location>
</feature>
<evidence type="ECO:0000313" key="9">
    <source>
        <dbReference type="EMBL" id="MFB9833463.1"/>
    </source>
</evidence>
<feature type="domain" description="Major facilitator superfamily (MFS) profile" evidence="8">
    <location>
        <begin position="11"/>
        <end position="493"/>
    </location>
</feature>
<dbReference type="InterPro" id="IPR004638">
    <property type="entry name" value="EmrB-like"/>
</dbReference>
<dbReference type="Proteomes" id="UP001589627">
    <property type="component" value="Unassembled WGS sequence"/>
</dbReference>
<dbReference type="Pfam" id="PF07690">
    <property type="entry name" value="MFS_1"/>
    <property type="match status" value="1"/>
</dbReference>
<keyword evidence="3" id="KW-1003">Cell membrane</keyword>
<keyword evidence="10" id="KW-1185">Reference proteome</keyword>
<dbReference type="PROSITE" id="PS50850">
    <property type="entry name" value="MFS"/>
    <property type="match status" value="1"/>
</dbReference>
<organism evidence="9 10">
    <name type="scientific">Actinoallomurus acaciae</name>
    <dbReference type="NCBI Taxonomy" id="502577"/>
    <lineage>
        <taxon>Bacteria</taxon>
        <taxon>Bacillati</taxon>
        <taxon>Actinomycetota</taxon>
        <taxon>Actinomycetes</taxon>
        <taxon>Streptosporangiales</taxon>
        <taxon>Thermomonosporaceae</taxon>
        <taxon>Actinoallomurus</taxon>
    </lineage>
</organism>
<evidence type="ECO:0000256" key="3">
    <source>
        <dbReference type="ARBA" id="ARBA00022475"/>
    </source>
</evidence>
<dbReference type="NCBIfam" id="TIGR00711">
    <property type="entry name" value="efflux_EmrB"/>
    <property type="match status" value="1"/>
</dbReference>
<dbReference type="Gene3D" id="1.20.1250.20">
    <property type="entry name" value="MFS general substrate transporter like domains"/>
    <property type="match status" value="1"/>
</dbReference>
<dbReference type="PANTHER" id="PTHR42718:SF42">
    <property type="entry name" value="EXPORT PROTEIN"/>
    <property type="match status" value="1"/>
</dbReference>
<feature type="transmembrane region" description="Helical" evidence="7">
    <location>
        <begin position="228"/>
        <end position="246"/>
    </location>
</feature>
<keyword evidence="6 7" id="KW-0472">Membrane</keyword>
<dbReference type="InterPro" id="IPR020846">
    <property type="entry name" value="MFS_dom"/>
</dbReference>
<evidence type="ECO:0000256" key="7">
    <source>
        <dbReference type="SAM" id="Phobius"/>
    </source>
</evidence>
<feature type="transmembrane region" description="Helical" evidence="7">
    <location>
        <begin position="77"/>
        <end position="96"/>
    </location>
</feature>
<feature type="transmembrane region" description="Helical" evidence="7">
    <location>
        <begin position="470"/>
        <end position="491"/>
    </location>
</feature>
<dbReference type="InterPro" id="IPR011701">
    <property type="entry name" value="MFS"/>
</dbReference>
<keyword evidence="4 7" id="KW-0812">Transmembrane</keyword>
<keyword evidence="2" id="KW-0813">Transport</keyword>
<evidence type="ECO:0000256" key="4">
    <source>
        <dbReference type="ARBA" id="ARBA00022692"/>
    </source>
</evidence>
<feature type="transmembrane region" description="Helical" evidence="7">
    <location>
        <begin position="47"/>
        <end position="65"/>
    </location>
</feature>
<dbReference type="SUPFAM" id="SSF103473">
    <property type="entry name" value="MFS general substrate transporter"/>
    <property type="match status" value="1"/>
</dbReference>
<dbReference type="CDD" id="cd17321">
    <property type="entry name" value="MFS_MMR_MDR_like"/>
    <property type="match status" value="1"/>
</dbReference>
<sequence length="510" mass="52812">MRATGSGRWWALIALALSIGAVGLDGTILNTALPTISTALHASTSRLQWFIDSYNLVMAATLLPAGLLGDRLGRKKMILIALGVFGAGSLWCAYAGSAGSLIAARAVLGAGAAFLVPLCMSVLLVLFEPHERQRAVSVMTGANMIGFPLGPILGGVLLKHFWWGSVFLINVPVVLLGIIVIAAVVPESRNPRRARLDLTGVVISAVGMVAVTYGVIEAGERGWSDIRPVATLAGGALVLAAFVLWERLVGRRREPLVDLSLFRSSDFTWGTILATMVSFAMFGLLFNTPQYFQAVLDADSLGTGLRLLPMVAGLVVGVQVANRLAARRGPKMPVSIGFALITAGLLTGAATTLGTGYGFTAGWIAVFGIGLGMTMSTTTMAALGALTKERGGVGSALIMALRQLGSAIGVALLGALANAGYRSHLQLRGLPAAQAAAAHQGVSAGVAVAAHDHSLLRSVRSAFIHGMDTTLWVCGGIGALGLVLALLFLTARQESTGRQGRPAPKVPSTP</sequence>
<feature type="transmembrane region" description="Helical" evidence="7">
    <location>
        <begin position="196"/>
        <end position="216"/>
    </location>
</feature>
<protein>
    <submittedName>
        <fullName evidence="9">MFS transporter</fullName>
    </submittedName>
</protein>
<feature type="transmembrane region" description="Helical" evidence="7">
    <location>
        <begin position="267"/>
        <end position="286"/>
    </location>
</feature>
<name>A0ABV5YFR2_9ACTN</name>
<feature type="transmembrane region" description="Helical" evidence="7">
    <location>
        <begin position="162"/>
        <end position="184"/>
    </location>
</feature>
<evidence type="ECO:0000256" key="5">
    <source>
        <dbReference type="ARBA" id="ARBA00022989"/>
    </source>
</evidence>
<evidence type="ECO:0000313" key="10">
    <source>
        <dbReference type="Proteomes" id="UP001589627"/>
    </source>
</evidence>
<feature type="transmembrane region" description="Helical" evidence="7">
    <location>
        <begin position="337"/>
        <end position="357"/>
    </location>
</feature>
<comment type="caution">
    <text evidence="9">The sequence shown here is derived from an EMBL/GenBank/DDBJ whole genome shotgun (WGS) entry which is preliminary data.</text>
</comment>
<gene>
    <name evidence="9" type="ORF">ACFFNX_14805</name>
</gene>
<accession>A0ABV5YFR2</accession>
<evidence type="ECO:0000259" key="8">
    <source>
        <dbReference type="PROSITE" id="PS50850"/>
    </source>
</evidence>
<proteinExistence type="predicted"/>
<evidence type="ECO:0000256" key="6">
    <source>
        <dbReference type="ARBA" id="ARBA00023136"/>
    </source>
</evidence>
<evidence type="ECO:0000256" key="1">
    <source>
        <dbReference type="ARBA" id="ARBA00004651"/>
    </source>
</evidence>
<dbReference type="EMBL" id="JBHLZP010000090">
    <property type="protein sequence ID" value="MFB9833463.1"/>
    <property type="molecule type" value="Genomic_DNA"/>
</dbReference>